<proteinExistence type="predicted"/>
<keyword evidence="2" id="KW-1185">Reference proteome</keyword>
<comment type="caution">
    <text evidence="1">The sequence shown here is derived from an EMBL/GenBank/DDBJ whole genome shotgun (WGS) entry which is preliminary data.</text>
</comment>
<accession>A0ABW0Z707</accession>
<dbReference type="InterPro" id="IPR009057">
    <property type="entry name" value="Homeodomain-like_sf"/>
</dbReference>
<evidence type="ECO:0000313" key="2">
    <source>
        <dbReference type="Proteomes" id="UP001596083"/>
    </source>
</evidence>
<reference evidence="2" key="1">
    <citation type="journal article" date="2019" name="Int. J. Syst. Evol. Microbiol.">
        <title>The Global Catalogue of Microorganisms (GCM) 10K type strain sequencing project: providing services to taxonomists for standard genome sequencing and annotation.</title>
        <authorList>
            <consortium name="The Broad Institute Genomics Platform"/>
            <consortium name="The Broad Institute Genome Sequencing Center for Infectious Disease"/>
            <person name="Wu L."/>
            <person name="Ma J."/>
        </authorList>
    </citation>
    <scope>NUCLEOTIDE SEQUENCE [LARGE SCALE GENOMIC DNA]</scope>
    <source>
        <strain evidence="2">CGMCC 4.7304</strain>
    </source>
</reference>
<name>A0ABW0Z707_9ACTN</name>
<dbReference type="Proteomes" id="UP001596083">
    <property type="component" value="Unassembled WGS sequence"/>
</dbReference>
<gene>
    <name evidence="1" type="ORF">ACFP1Z_30945</name>
</gene>
<dbReference type="RefSeq" id="WP_390321040.1">
    <property type="nucleotide sequence ID" value="NZ_JBHSPB010000030.1"/>
</dbReference>
<dbReference type="EMBL" id="JBHSPB010000030">
    <property type="protein sequence ID" value="MFC5724580.1"/>
    <property type="molecule type" value="Genomic_DNA"/>
</dbReference>
<dbReference type="SUPFAM" id="SSF46689">
    <property type="entry name" value="Homeodomain-like"/>
    <property type="match status" value="1"/>
</dbReference>
<organism evidence="1 2">
    <name type="scientific">Streptomyces gamaensis</name>
    <dbReference type="NCBI Taxonomy" id="1763542"/>
    <lineage>
        <taxon>Bacteria</taxon>
        <taxon>Bacillati</taxon>
        <taxon>Actinomycetota</taxon>
        <taxon>Actinomycetes</taxon>
        <taxon>Kitasatosporales</taxon>
        <taxon>Streptomycetaceae</taxon>
        <taxon>Streptomyces</taxon>
    </lineage>
</organism>
<evidence type="ECO:0000313" key="1">
    <source>
        <dbReference type="EMBL" id="MFC5724580.1"/>
    </source>
</evidence>
<dbReference type="Pfam" id="PF13551">
    <property type="entry name" value="HTH_29"/>
    <property type="match status" value="1"/>
</dbReference>
<protein>
    <submittedName>
        <fullName evidence="1">Helix-turn-helix domain-containing protein</fullName>
    </submittedName>
</protein>
<sequence>MCTAQDGAFVSPWLGVRPWAVAEDQVKVAASAGRVEVAFSLFKWPSCTGHCEGMPIRAPPSDSPERVRLKKAACHRTEHRLRVRAQVVLHAVHGRSSACIARETGLHVDTVCRWRGRFAQAGLPGLTDRQRSCAASRTGTPARPCP</sequence>